<reference evidence="1 2" key="1">
    <citation type="journal article" date="2020" name="G3 (Bethesda)">
        <title>Draft Genome of the Common Snapping Turtle, Chelydra serpentina, a Model for Phenotypic Plasticity in Reptiles.</title>
        <authorList>
            <person name="Das D."/>
            <person name="Singh S.K."/>
            <person name="Bierstedt J."/>
            <person name="Erickson A."/>
            <person name="Galli G.L.J."/>
            <person name="Crossley D.A. 2nd"/>
            <person name="Rhen T."/>
        </authorList>
    </citation>
    <scope>NUCLEOTIDE SEQUENCE [LARGE SCALE GENOMIC DNA]</scope>
    <source>
        <strain evidence="1">KW</strain>
    </source>
</reference>
<sequence>SGTLAPSPSTDLSPEEQCFLEELASYETVFETCASRSPCDGLDELYQLQSHLQDSFHEDGSESDPSF</sequence>
<dbReference type="Proteomes" id="UP000765507">
    <property type="component" value="Unassembled WGS sequence"/>
</dbReference>
<protein>
    <submittedName>
        <fullName evidence="1">Neuronal PAS domain-containing protein 4</fullName>
    </submittedName>
</protein>
<accession>A0A8T1TDA4</accession>
<dbReference type="AlphaFoldDB" id="A0A8T1TDA4"/>
<proteinExistence type="predicted"/>
<name>A0A8T1TDA4_CHESE</name>
<comment type="caution">
    <text evidence="1">The sequence shown here is derived from an EMBL/GenBank/DDBJ whole genome shotgun (WGS) entry which is preliminary data.</text>
</comment>
<keyword evidence="2" id="KW-1185">Reference proteome</keyword>
<gene>
    <name evidence="1" type="primary">NPAS4</name>
    <name evidence="1" type="ORF">G0U57_001551</name>
</gene>
<evidence type="ECO:0000313" key="2">
    <source>
        <dbReference type="Proteomes" id="UP000765507"/>
    </source>
</evidence>
<feature type="non-terminal residue" evidence="1">
    <location>
        <position position="1"/>
    </location>
</feature>
<dbReference type="EMBL" id="JAHGAV010000011">
    <property type="protein sequence ID" value="KAG6939452.1"/>
    <property type="molecule type" value="Genomic_DNA"/>
</dbReference>
<organism evidence="1 2">
    <name type="scientific">Chelydra serpentina</name>
    <name type="common">Snapping turtle</name>
    <name type="synonym">Testudo serpentina</name>
    <dbReference type="NCBI Taxonomy" id="8475"/>
    <lineage>
        <taxon>Eukaryota</taxon>
        <taxon>Metazoa</taxon>
        <taxon>Chordata</taxon>
        <taxon>Craniata</taxon>
        <taxon>Vertebrata</taxon>
        <taxon>Euteleostomi</taxon>
        <taxon>Archelosauria</taxon>
        <taxon>Testudinata</taxon>
        <taxon>Testudines</taxon>
        <taxon>Cryptodira</taxon>
        <taxon>Durocryptodira</taxon>
        <taxon>Americhelydia</taxon>
        <taxon>Chelydroidea</taxon>
        <taxon>Chelydridae</taxon>
        <taxon>Chelydra</taxon>
    </lineage>
</organism>
<evidence type="ECO:0000313" key="1">
    <source>
        <dbReference type="EMBL" id="KAG6939452.1"/>
    </source>
</evidence>